<comment type="caution">
    <text evidence="1">The sequence shown here is derived from an EMBL/GenBank/DDBJ whole genome shotgun (WGS) entry which is preliminary data.</text>
</comment>
<evidence type="ECO:0000313" key="1">
    <source>
        <dbReference type="EMBL" id="KAF7632682.1"/>
    </source>
</evidence>
<protein>
    <submittedName>
        <fullName evidence="1">Uncharacterized protein</fullName>
    </submittedName>
</protein>
<proteinExistence type="predicted"/>
<dbReference type="Proteomes" id="UP000605970">
    <property type="component" value="Unassembled WGS sequence"/>
</dbReference>
<evidence type="ECO:0000313" key="2">
    <source>
        <dbReference type="Proteomes" id="UP000605970"/>
    </source>
</evidence>
<feature type="non-terminal residue" evidence="1">
    <location>
        <position position="203"/>
    </location>
</feature>
<dbReference type="AlphaFoldDB" id="A0A8S9ZH79"/>
<accession>A0A8S9ZH79</accession>
<reference evidence="1" key="1">
    <citation type="journal article" date="2020" name="Ecol. Evol.">
        <title>Genome structure and content of the rice root-knot nematode (Meloidogyne graminicola).</title>
        <authorList>
            <person name="Phan N.T."/>
            <person name="Danchin E.G.J."/>
            <person name="Klopp C."/>
            <person name="Perfus-Barbeoch L."/>
            <person name="Kozlowski D.K."/>
            <person name="Koutsovoulos G.D."/>
            <person name="Lopez-Roques C."/>
            <person name="Bouchez O."/>
            <person name="Zahm M."/>
            <person name="Besnard G."/>
            <person name="Bellafiore S."/>
        </authorList>
    </citation>
    <scope>NUCLEOTIDE SEQUENCE</scope>
    <source>
        <strain evidence="1">VN-18</strain>
    </source>
</reference>
<dbReference type="EMBL" id="JABEBT010000096">
    <property type="protein sequence ID" value="KAF7632682.1"/>
    <property type="molecule type" value="Genomic_DNA"/>
</dbReference>
<organism evidence="1 2">
    <name type="scientific">Meloidogyne graminicola</name>
    <dbReference type="NCBI Taxonomy" id="189291"/>
    <lineage>
        <taxon>Eukaryota</taxon>
        <taxon>Metazoa</taxon>
        <taxon>Ecdysozoa</taxon>
        <taxon>Nematoda</taxon>
        <taxon>Chromadorea</taxon>
        <taxon>Rhabditida</taxon>
        <taxon>Tylenchina</taxon>
        <taxon>Tylenchomorpha</taxon>
        <taxon>Tylenchoidea</taxon>
        <taxon>Meloidogynidae</taxon>
        <taxon>Meloidogyninae</taxon>
        <taxon>Meloidogyne</taxon>
    </lineage>
</organism>
<dbReference type="OrthoDB" id="5868981at2759"/>
<name>A0A8S9ZH79_9BILA</name>
<sequence>MLPPSPPSPFQSTSLFFPSTNVSLKNDETKFQNYETSLLATLSPTLPSSPLQQQVPNSSPLYWEAQYSHENLIFLNRLRLKINCFCHIELLNAQFVITHNEETNDFFVELLPTNEARFAVPLLCVLFRFLPNEPEHFQIFSSSYGNWRNFGSVQRCSRLETFFDEIGIVESKQLITLSVHVFEHFFSIELNGKEIERHKHGNT</sequence>
<gene>
    <name evidence="1" type="ORF">Mgra_00007904</name>
</gene>
<keyword evidence="2" id="KW-1185">Reference proteome</keyword>